<keyword evidence="2" id="KW-1185">Reference proteome</keyword>
<dbReference type="Proteomes" id="UP000465240">
    <property type="component" value="Unassembled WGS sequence"/>
</dbReference>
<name>A0ABQ1C0T2_9MYCO</name>
<comment type="caution">
    <text evidence="1">The sequence shown here is derived from an EMBL/GenBank/DDBJ whole genome shotgun (WGS) entry which is preliminary data.</text>
</comment>
<organism evidence="1 2">
    <name type="scientific">Mycobacterium paragordonae</name>
    <dbReference type="NCBI Taxonomy" id="1389713"/>
    <lineage>
        <taxon>Bacteria</taxon>
        <taxon>Bacillati</taxon>
        <taxon>Actinomycetota</taxon>
        <taxon>Actinomycetes</taxon>
        <taxon>Mycobacteriales</taxon>
        <taxon>Mycobacteriaceae</taxon>
        <taxon>Mycobacterium</taxon>
    </lineage>
</organism>
<proteinExistence type="predicted"/>
<evidence type="ECO:0008006" key="3">
    <source>
        <dbReference type="Google" id="ProtNLM"/>
    </source>
</evidence>
<gene>
    <name evidence="1" type="ORF">MPRG_10390</name>
</gene>
<dbReference type="EMBL" id="BLKX01000001">
    <property type="protein sequence ID" value="GFG77763.1"/>
    <property type="molecule type" value="Genomic_DNA"/>
</dbReference>
<protein>
    <recommendedName>
        <fullName evidence="3">TFIIS-type domain-containing protein</fullName>
    </recommendedName>
</protein>
<sequence>MACAPAADEAIVLVLRYDMRGRFKKQTQHLDAIYAGALHRSVLTIDWSVAEPFAVMLDARAAQIHRDRKGRLQPLGDSADADLRELVATIVAARDVPPRDRPLQRRYTKAESKHLMQIQLGDESDAFSAICACPGCGEIDTHSLREPESGDPTWAVTIRSCAVCKRDWAQK</sequence>
<evidence type="ECO:0000313" key="2">
    <source>
        <dbReference type="Proteomes" id="UP000465240"/>
    </source>
</evidence>
<evidence type="ECO:0000313" key="1">
    <source>
        <dbReference type="EMBL" id="GFG77763.1"/>
    </source>
</evidence>
<reference evidence="1 2" key="1">
    <citation type="journal article" date="2019" name="Emerg. Microbes Infect.">
        <title>Comprehensive subspecies identification of 175 nontuberculous mycobacteria species based on 7547 genomic profiles.</title>
        <authorList>
            <person name="Matsumoto Y."/>
            <person name="Kinjo T."/>
            <person name="Motooka D."/>
            <person name="Nabeya D."/>
            <person name="Jung N."/>
            <person name="Uechi K."/>
            <person name="Horii T."/>
            <person name="Iida T."/>
            <person name="Fujita J."/>
            <person name="Nakamura S."/>
        </authorList>
    </citation>
    <scope>NUCLEOTIDE SEQUENCE [LARGE SCALE GENOMIC DNA]</scope>
    <source>
        <strain evidence="1 2">JCM 18565</strain>
    </source>
</reference>
<accession>A0ABQ1C0T2</accession>